<evidence type="ECO:0000259" key="1">
    <source>
        <dbReference type="Pfam" id="PF25232"/>
    </source>
</evidence>
<name>A0ABV3K7Z7_STRON</name>
<dbReference type="Pfam" id="PF25232">
    <property type="entry name" value="DUF7848"/>
    <property type="match status" value="1"/>
</dbReference>
<dbReference type="Proteomes" id="UP001552594">
    <property type="component" value="Unassembled WGS sequence"/>
</dbReference>
<reference evidence="2 3" key="1">
    <citation type="submission" date="2024-06" db="EMBL/GenBank/DDBJ databases">
        <title>The Natural Products Discovery Center: Release of the First 8490 Sequenced Strains for Exploring Actinobacteria Biosynthetic Diversity.</title>
        <authorList>
            <person name="Kalkreuter E."/>
            <person name="Kautsar S.A."/>
            <person name="Yang D."/>
            <person name="Bader C.D."/>
            <person name="Teijaro C.N."/>
            <person name="Fluegel L."/>
            <person name="Davis C.M."/>
            <person name="Simpson J.R."/>
            <person name="Lauterbach L."/>
            <person name="Steele A.D."/>
            <person name="Gui C."/>
            <person name="Meng S."/>
            <person name="Li G."/>
            <person name="Viehrig K."/>
            <person name="Ye F."/>
            <person name="Su P."/>
            <person name="Kiefer A.F."/>
            <person name="Nichols A."/>
            <person name="Cepeda A.J."/>
            <person name="Yan W."/>
            <person name="Fan B."/>
            <person name="Jiang Y."/>
            <person name="Adhikari A."/>
            <person name="Zheng C.-J."/>
            <person name="Schuster L."/>
            <person name="Cowan T.M."/>
            <person name="Smanski M.J."/>
            <person name="Chevrette M.G."/>
            <person name="De Carvalho L.P.S."/>
            <person name="Shen B."/>
        </authorList>
    </citation>
    <scope>NUCLEOTIDE SEQUENCE [LARGE SCALE GENOMIC DNA]</scope>
    <source>
        <strain evidence="2 3">NPDC052347</strain>
    </source>
</reference>
<proteinExistence type="predicted"/>
<evidence type="ECO:0000313" key="3">
    <source>
        <dbReference type="Proteomes" id="UP001552594"/>
    </source>
</evidence>
<protein>
    <recommendedName>
        <fullName evidence="1">DUF7848 domain-containing protein</fullName>
    </recommendedName>
</protein>
<dbReference type="RefSeq" id="WP_161968576.1">
    <property type="nucleotide sequence ID" value="NZ_JBFAUK010000037.1"/>
</dbReference>
<dbReference type="InterPro" id="IPR057170">
    <property type="entry name" value="DUF7848"/>
</dbReference>
<evidence type="ECO:0000313" key="2">
    <source>
        <dbReference type="EMBL" id="MEV5510644.1"/>
    </source>
</evidence>
<dbReference type="EMBL" id="JBFAUK010000037">
    <property type="protein sequence ID" value="MEV5510644.1"/>
    <property type="molecule type" value="Genomic_DNA"/>
</dbReference>
<accession>A0ABV3K7Z7</accession>
<keyword evidence="3" id="KW-1185">Reference proteome</keyword>
<comment type="caution">
    <text evidence="2">The sequence shown here is derived from an EMBL/GenBank/DDBJ whole genome shotgun (WGS) entry which is preliminary data.</text>
</comment>
<organism evidence="2 3">
    <name type="scientific">Streptomyces orinoci</name>
    <name type="common">Streptoverticillium orinoci</name>
    <dbReference type="NCBI Taxonomy" id="67339"/>
    <lineage>
        <taxon>Bacteria</taxon>
        <taxon>Bacillati</taxon>
        <taxon>Actinomycetota</taxon>
        <taxon>Actinomycetes</taxon>
        <taxon>Kitasatosporales</taxon>
        <taxon>Streptomycetaceae</taxon>
        <taxon>Streptomyces</taxon>
    </lineage>
</organism>
<gene>
    <name evidence="2" type="ORF">AB0L16_30190</name>
</gene>
<feature type="domain" description="DUF7848" evidence="1">
    <location>
        <begin position="2"/>
        <end position="55"/>
    </location>
</feature>
<sequence length="57" mass="6576">MPDISHEFVCVGCADRSGPCREFETAQHWALGHSGRNPSHTTYRETIHRYWQTAMVD</sequence>